<dbReference type="GO" id="GO:0016740">
    <property type="term" value="F:transferase activity"/>
    <property type="evidence" value="ECO:0007669"/>
    <property type="project" value="UniProtKB-KW"/>
</dbReference>
<name>A0A4V2PYD6_9SPHI</name>
<dbReference type="CDD" id="cd00761">
    <property type="entry name" value="Glyco_tranf_GTA_type"/>
    <property type="match status" value="1"/>
</dbReference>
<keyword evidence="5" id="KW-1185">Reference proteome</keyword>
<dbReference type="InterPro" id="IPR027791">
    <property type="entry name" value="Galactosyl_T_C"/>
</dbReference>
<evidence type="ECO:0000256" key="1">
    <source>
        <dbReference type="ARBA" id="ARBA00022679"/>
    </source>
</evidence>
<dbReference type="EMBL" id="SMGO01000001">
    <property type="protein sequence ID" value="TCK85631.1"/>
    <property type="molecule type" value="Genomic_DNA"/>
</dbReference>
<reference evidence="4 5" key="1">
    <citation type="submission" date="2019-03" db="EMBL/GenBank/DDBJ databases">
        <title>Genomic Encyclopedia of Archaeal and Bacterial Type Strains, Phase II (KMG-II): from individual species to whole genera.</title>
        <authorList>
            <person name="Goeker M."/>
        </authorList>
    </citation>
    <scope>NUCLEOTIDE SEQUENCE [LARGE SCALE GENOMIC DNA]</scope>
    <source>
        <strain evidence="4 5">DSM 22554</strain>
    </source>
</reference>
<dbReference type="InterPro" id="IPR050834">
    <property type="entry name" value="Glycosyltransf_2"/>
</dbReference>
<dbReference type="Pfam" id="PF02709">
    <property type="entry name" value="Glyco_transf_7C"/>
    <property type="match status" value="1"/>
</dbReference>
<dbReference type="Proteomes" id="UP000294616">
    <property type="component" value="Unassembled WGS sequence"/>
</dbReference>
<evidence type="ECO:0000259" key="3">
    <source>
        <dbReference type="Pfam" id="PF02709"/>
    </source>
</evidence>
<protein>
    <submittedName>
        <fullName evidence="4">Glycosyl transferase family 2</fullName>
    </submittedName>
</protein>
<dbReference type="InterPro" id="IPR029044">
    <property type="entry name" value="Nucleotide-diphossugar_trans"/>
</dbReference>
<accession>A0A4V2PYD6</accession>
<evidence type="ECO:0000313" key="4">
    <source>
        <dbReference type="EMBL" id="TCK85631.1"/>
    </source>
</evidence>
<dbReference type="AlphaFoldDB" id="A0A4V2PYD6"/>
<comment type="caution">
    <text evidence="4">The sequence shown here is derived from an EMBL/GenBank/DDBJ whole genome shotgun (WGS) entry which is preliminary data.</text>
</comment>
<dbReference type="Gene3D" id="3.90.550.10">
    <property type="entry name" value="Spore Coat Polysaccharide Biosynthesis Protein SpsA, Chain A"/>
    <property type="match status" value="1"/>
</dbReference>
<organism evidence="4 5">
    <name type="scientific">Albibacterium bauzanense</name>
    <dbReference type="NCBI Taxonomy" id="653929"/>
    <lineage>
        <taxon>Bacteria</taxon>
        <taxon>Pseudomonadati</taxon>
        <taxon>Bacteroidota</taxon>
        <taxon>Sphingobacteriia</taxon>
        <taxon>Sphingobacteriales</taxon>
        <taxon>Sphingobacteriaceae</taxon>
        <taxon>Albibacterium</taxon>
    </lineage>
</organism>
<feature type="domain" description="Glycosyltransferase 2-like" evidence="2">
    <location>
        <begin position="8"/>
        <end position="144"/>
    </location>
</feature>
<dbReference type="PANTHER" id="PTHR43685:SF2">
    <property type="entry name" value="GLYCOSYLTRANSFERASE 2-LIKE DOMAIN-CONTAINING PROTEIN"/>
    <property type="match status" value="1"/>
</dbReference>
<evidence type="ECO:0000313" key="5">
    <source>
        <dbReference type="Proteomes" id="UP000294616"/>
    </source>
</evidence>
<sequence>MIVSELVSVVIPCYNQAVFIEETVNSVLNSIHPDIEIILVNDGSIDNTDEVCKRLSGQYENVFYYSQLNQGPSVARNHGIRKANGTYILPLDSDDIISNDYISEAVKVFEFDPEVKVVYCDAEKFGEKEGKWNLKPFSLKRLALDNMIFVSALYRKKDWEACGGYSEDMVWGREDWEFWITMLKNGGKVIKLPITGFYYRIRTNSRRKGMTKERKGKIIAYINRKHKDFIYKQLNGPLRIQRTHSRKYNTFLRMFGLLK</sequence>
<dbReference type="OrthoDB" id="6638511at2"/>
<gene>
    <name evidence="4" type="ORF">C8N28_0943</name>
</gene>
<evidence type="ECO:0000259" key="2">
    <source>
        <dbReference type="Pfam" id="PF00535"/>
    </source>
</evidence>
<keyword evidence="1 4" id="KW-0808">Transferase</keyword>
<dbReference type="SUPFAM" id="SSF53448">
    <property type="entry name" value="Nucleotide-diphospho-sugar transferases"/>
    <property type="match status" value="1"/>
</dbReference>
<feature type="domain" description="Galactosyltransferase C-terminal" evidence="3">
    <location>
        <begin position="154"/>
        <end position="202"/>
    </location>
</feature>
<dbReference type="PANTHER" id="PTHR43685">
    <property type="entry name" value="GLYCOSYLTRANSFERASE"/>
    <property type="match status" value="1"/>
</dbReference>
<dbReference type="Pfam" id="PF00535">
    <property type="entry name" value="Glycos_transf_2"/>
    <property type="match status" value="1"/>
</dbReference>
<proteinExistence type="predicted"/>
<dbReference type="InterPro" id="IPR001173">
    <property type="entry name" value="Glyco_trans_2-like"/>
</dbReference>